<dbReference type="GeneID" id="15613658"/>
<gene>
    <name evidence="2" type="ORF">MYSEV_036</name>
</gene>
<keyword evidence="1" id="KW-0812">Transmembrane</keyword>
<keyword evidence="1" id="KW-1133">Transmembrane helix</keyword>
<keyword evidence="1" id="KW-0472">Membrane</keyword>
<name>A0A916KPZ2_9POXV</name>
<dbReference type="OrthoDB" id="16296at10239"/>
<dbReference type="RefSeq" id="YP_008003553.1">
    <property type="nucleotide sequence ID" value="NC_021246.1"/>
</dbReference>
<organism evidence="2 3">
    <name type="scientific">Mythimna separata entomopoxvirus 'L'</name>
    <dbReference type="NCBI Taxonomy" id="1293572"/>
    <lineage>
        <taxon>Viruses</taxon>
        <taxon>Varidnaviria</taxon>
        <taxon>Bamfordvirae</taxon>
        <taxon>Nucleocytoviricota</taxon>
        <taxon>Pokkesviricetes</taxon>
        <taxon>Chitovirales</taxon>
        <taxon>Poxviridae</taxon>
        <taxon>Entomopoxvirinae</taxon>
        <taxon>Betaentomopoxvirus</taxon>
        <taxon>Betaentomopoxvirus mseparata</taxon>
        <taxon>Mythimna separata entomopoxvirus</taxon>
    </lineage>
</organism>
<dbReference type="Proteomes" id="UP000792671">
    <property type="component" value="Genome"/>
</dbReference>
<protein>
    <submittedName>
        <fullName evidence="2">Uncharacterized protein</fullName>
    </submittedName>
</protein>
<reference evidence="2 3" key="1">
    <citation type="journal article" date="2013" name="J. Virol.">
        <title>New Insights into the Evolution of Entomopoxvirinae from the Complete Genome Sequences of Four Entomopoxviruses Infecting Adoxophyes honmai, Choristoneura biennis, Choristoneura rosaceana, and Mythimna separata.</title>
        <authorList>
            <person name="Theze J."/>
            <person name="Takatsuka J."/>
            <person name="Li Z."/>
            <person name="Gallais J."/>
            <person name="Doucet D."/>
            <person name="Arif B."/>
            <person name="Nakai M."/>
            <person name="Herniou E.A."/>
        </authorList>
    </citation>
    <scope>NUCLEOTIDE SEQUENCE [LARGE SCALE GENOMIC DNA]</scope>
</reference>
<feature type="transmembrane region" description="Helical" evidence="1">
    <location>
        <begin position="798"/>
        <end position="822"/>
    </location>
</feature>
<sequence>MYTFIIFLNLYNIHYNICRMTHISIKMNRLITIISLMFILHNTSAYDINTELNLCIKNDYNISCNKINNDINLSYDYDDGRVLKNLSDLIINFKYYINNDIKQNTFINYIMEVIKDITKFNKIVEKDNIKKFNNLIYNLFNAFKTLYVTKDNNFIYDFMYIRELCNKFPVWFINDNEILVTILNMYSYYRNIDYKDMIDNSAIQIIKIALDYPLYYVNEHDIKDIFYIYYIKNIPKNEHYKFKSYYNEINVNNIFPNRQDYMINGTNVNIIIMYDKIDSPDLNIVYNDIYNIYNNFILFNTKINIDVTKLSANIEYMIFNSYTDYLKYASYLNIDVSNTGLTTNISGIKCYSYISSSNKISNFGYQLFNGLSYTLYKNFDSLPKWARIGVSNSYGNHDCEIQNSLYKKNNVFEINDIINQNSNINLESASGALVRYLSDKKPEVLYNLFKYNKNSYKNNNDNIGFNNWIANITEFCTNNYNIYNPLYDDNMIQKKYLYYINKYNIFDNCDGDIFIEYENKDQSTFIFNKNNIYMLSDDIENKYKNNINNYNFTKDTSIKNKVIHQFDYDWNNEKLFIHMFNKLISKKYISYFIDKTYGDNSNFALDIFCNNNIINDIKINNSLYNYICVNNKKCLEINDKILRNNLNYIMNDDICKYIEPIVPFEYLPNNVKKLIYNINLDKNINTNLLDNFDINTYIDLKNNTLFNISIIYNNKQLYDYILNKNKILNAPELKNEKFKYLCNKIDYNVNKLINSIPTAPIKIKNKPDINFIEPNNNISDCNNFYCTLRNNAISRNNIIISITVFTITLIMIIITFVLNILAYKTYKNYIKYNNRSKLDILDRSYE</sequence>
<dbReference type="KEGG" id="vg:15613658"/>
<evidence type="ECO:0000313" key="2">
    <source>
        <dbReference type="EMBL" id="CCU56234.1"/>
    </source>
</evidence>
<evidence type="ECO:0000256" key="1">
    <source>
        <dbReference type="SAM" id="Phobius"/>
    </source>
</evidence>
<proteinExistence type="predicted"/>
<accession>A0A916KPZ2</accession>
<keyword evidence="3" id="KW-1185">Reference proteome</keyword>
<evidence type="ECO:0000313" key="3">
    <source>
        <dbReference type="Proteomes" id="UP000792671"/>
    </source>
</evidence>
<dbReference type="EMBL" id="HF679134">
    <property type="protein sequence ID" value="CCU56234.1"/>
    <property type="molecule type" value="Genomic_DNA"/>
</dbReference>